<evidence type="ECO:0000313" key="3">
    <source>
        <dbReference type="EMBL" id="RYO90637.1"/>
    </source>
</evidence>
<dbReference type="EMBL" id="QJNU01000654">
    <property type="protein sequence ID" value="RYO90637.1"/>
    <property type="molecule type" value="Genomic_DNA"/>
</dbReference>
<organism evidence="3 4">
    <name type="scientific">Monosporascus ibericus</name>
    <dbReference type="NCBI Taxonomy" id="155417"/>
    <lineage>
        <taxon>Eukaryota</taxon>
        <taxon>Fungi</taxon>
        <taxon>Dikarya</taxon>
        <taxon>Ascomycota</taxon>
        <taxon>Pezizomycotina</taxon>
        <taxon>Sordariomycetes</taxon>
        <taxon>Xylariomycetidae</taxon>
        <taxon>Xylariales</taxon>
        <taxon>Xylariales incertae sedis</taxon>
        <taxon>Monosporascus</taxon>
    </lineage>
</organism>
<dbReference type="Pfam" id="PF13768">
    <property type="entry name" value="VWA_3"/>
    <property type="match status" value="1"/>
</dbReference>
<dbReference type="OrthoDB" id="1729737at2759"/>
<dbReference type="SMART" id="SM00609">
    <property type="entry name" value="VIT"/>
    <property type="match status" value="1"/>
</dbReference>
<dbReference type="SUPFAM" id="SSF53300">
    <property type="entry name" value="vWA-like"/>
    <property type="match status" value="1"/>
</dbReference>
<evidence type="ECO:0000259" key="1">
    <source>
        <dbReference type="PROSITE" id="PS50234"/>
    </source>
</evidence>
<dbReference type="AlphaFoldDB" id="A0A4Q4SXJ4"/>
<dbReference type="Pfam" id="PF08487">
    <property type="entry name" value="VIT"/>
    <property type="match status" value="1"/>
</dbReference>
<name>A0A4Q4SXJ4_9PEZI</name>
<feature type="domain" description="VIT" evidence="2">
    <location>
        <begin position="84"/>
        <end position="214"/>
    </location>
</feature>
<dbReference type="InterPro" id="IPR036465">
    <property type="entry name" value="vWFA_dom_sf"/>
</dbReference>
<dbReference type="Proteomes" id="UP000293360">
    <property type="component" value="Unassembled WGS sequence"/>
</dbReference>
<protein>
    <recommendedName>
        <fullName evidence="5">VIT domain-containing protein</fullName>
    </recommendedName>
</protein>
<dbReference type="InterPro" id="IPR013694">
    <property type="entry name" value="VIT"/>
</dbReference>
<dbReference type="PROSITE" id="PS51468">
    <property type="entry name" value="VIT"/>
    <property type="match status" value="1"/>
</dbReference>
<feature type="domain" description="VWFA" evidence="1">
    <location>
        <begin position="375"/>
        <end position="555"/>
    </location>
</feature>
<comment type="caution">
    <text evidence="3">The sequence shown here is derived from an EMBL/GenBank/DDBJ whole genome shotgun (WGS) entry which is preliminary data.</text>
</comment>
<dbReference type="PROSITE" id="PS50234">
    <property type="entry name" value="VWFA"/>
    <property type="match status" value="1"/>
</dbReference>
<dbReference type="Gene3D" id="3.40.50.410">
    <property type="entry name" value="von Willebrand factor, type A domain"/>
    <property type="match status" value="1"/>
</dbReference>
<accession>A0A4Q4SXJ4</accession>
<dbReference type="PANTHER" id="PTHR45737">
    <property type="entry name" value="VON WILLEBRAND FACTOR A DOMAIN-CONTAINING PROTEIN 5A"/>
    <property type="match status" value="1"/>
</dbReference>
<reference evidence="3 4" key="1">
    <citation type="submission" date="2018-06" db="EMBL/GenBank/DDBJ databases">
        <title>Complete Genomes of Monosporascus.</title>
        <authorList>
            <person name="Robinson A.J."/>
            <person name="Natvig D.O."/>
        </authorList>
    </citation>
    <scope>NUCLEOTIDE SEQUENCE [LARGE SCALE GENOMIC DNA]</scope>
    <source>
        <strain evidence="3 4">CBS 110550</strain>
    </source>
</reference>
<evidence type="ECO:0000313" key="4">
    <source>
        <dbReference type="Proteomes" id="UP000293360"/>
    </source>
</evidence>
<gene>
    <name evidence="3" type="ORF">DL764_008420</name>
</gene>
<dbReference type="STRING" id="155417.A0A4Q4SXJ4"/>
<keyword evidence="4" id="KW-1185">Reference proteome</keyword>
<dbReference type="InterPro" id="IPR002035">
    <property type="entry name" value="VWF_A"/>
</dbReference>
<evidence type="ECO:0000259" key="2">
    <source>
        <dbReference type="PROSITE" id="PS51468"/>
    </source>
</evidence>
<dbReference type="PANTHER" id="PTHR45737:SF6">
    <property type="entry name" value="VON WILLEBRAND FACTOR A DOMAIN-CONTAINING PROTEIN 5A"/>
    <property type="match status" value="1"/>
</dbReference>
<sequence>MAQHAFTCGIVWDPREPLPPEFQRSQSGLEDFERIESPQGERWAGSASKTGNLRPIATTPWNPPPAPPHIGAWPLTHVPRVKKPIADTVMKGSDRNLLPPMSISVESRIVEDTARVTFTQQFWNNADLPIMKALYTFPLPNGCTVTEFSCRIGRGEIMNAIVMPRQEAQEAFNDAIVRGASTALLEQDTPEIFTSSLGNIPPNTRLKTKITFLTLLRHRFDNERKITTFTIPTCIAGRYGEAPQEFQGATSTDVRKGLSIQVEVLASDHIKKVESRTHDILVDRVSTSQAAENFEDLADETPKSTTSITLVRLKDGSTFLDRDFVLDIETFLQDGLEQPKAWLETHPTLANHQALMVTIPPIFFMRDTQNESDGEILFLADRSGSMVDKIDTLKSALRFFVKGIPLGKKFNIWSFGSSYKSIWPQSADYIEENVRQALEAIDAFDSNMGGTELLAALDAIILSRDASNPCDIIVLTDGEVWRLDQTLDLVQRTRTYSQGLVRFFSLGIGCAVSHALVEGIAKSGGGYSEVISSANQGGWEDRAVAMLKAALTRHVGSLEVDIKSQYKPYGESMSPADLGFLNPFQNNRVFVLFDDSTTLNERGFIEIKSRTADGSDISEKVLIHTIEKEDTTLHGLGSRAILEDLEGGRSKIHLSAARPQHGSYEEQRLIRTEAEAIACKYSIASKWTSFFLVGFESETNRNFSAIANITHVKRPRSSRHVGNSIRRRARGSTDICHTDHLPYGGLISYGPPPPRDDMEDTADVNGPIDRARKTSTRAQVVASISQPNVREQTVRNLLTLQRFDGSFDIKDEEAEGVVGKEVARAICSATKKVQTLVNEGLRMWRTTAAVDRRLAATAMILLFLEKDFQECKDLWELMRSKGMAYIKSHLPTDLDETTFFSKLEEDEAEDGGVDITKVIFKPRKRRRYY</sequence>
<proteinExistence type="predicted"/>
<dbReference type="SMART" id="SM00327">
    <property type="entry name" value="VWA"/>
    <property type="match status" value="1"/>
</dbReference>
<evidence type="ECO:0008006" key="5">
    <source>
        <dbReference type="Google" id="ProtNLM"/>
    </source>
</evidence>